<dbReference type="RefSeq" id="WP_144844723.1">
    <property type="nucleotide sequence ID" value="NZ_VNJI01000006.1"/>
</dbReference>
<accession>A0A559KF57</accession>
<feature type="transmembrane region" description="Helical" evidence="1">
    <location>
        <begin position="7"/>
        <end position="26"/>
    </location>
</feature>
<evidence type="ECO:0000313" key="3">
    <source>
        <dbReference type="Proteomes" id="UP000317036"/>
    </source>
</evidence>
<proteinExistence type="predicted"/>
<keyword evidence="1" id="KW-1133">Transmembrane helix</keyword>
<keyword evidence="3" id="KW-1185">Reference proteome</keyword>
<feature type="transmembrane region" description="Helical" evidence="1">
    <location>
        <begin position="74"/>
        <end position="92"/>
    </location>
</feature>
<gene>
    <name evidence="2" type="ORF">FPZ49_06515</name>
</gene>
<keyword evidence="1" id="KW-0472">Membrane</keyword>
<keyword evidence="1" id="KW-0812">Transmembrane</keyword>
<dbReference type="EMBL" id="VNJI01000006">
    <property type="protein sequence ID" value="TVY10750.1"/>
    <property type="molecule type" value="Genomic_DNA"/>
</dbReference>
<dbReference type="Proteomes" id="UP000317036">
    <property type="component" value="Unassembled WGS sequence"/>
</dbReference>
<dbReference type="OrthoDB" id="2381462at2"/>
<comment type="caution">
    <text evidence="2">The sequence shown here is derived from an EMBL/GenBank/DDBJ whole genome shotgun (WGS) entry which is preliminary data.</text>
</comment>
<feature type="transmembrane region" description="Helical" evidence="1">
    <location>
        <begin position="104"/>
        <end position="125"/>
    </location>
</feature>
<feature type="transmembrane region" description="Helical" evidence="1">
    <location>
        <begin position="33"/>
        <end position="54"/>
    </location>
</feature>
<feature type="transmembrane region" description="Helical" evidence="1">
    <location>
        <begin position="137"/>
        <end position="155"/>
    </location>
</feature>
<dbReference type="AlphaFoldDB" id="A0A559KF57"/>
<evidence type="ECO:0000313" key="2">
    <source>
        <dbReference type="EMBL" id="TVY10750.1"/>
    </source>
</evidence>
<sequence>MNVTFDWNEWFSILSSIGAILIFWPIRSYFSTVLLIVIFTYNLALVATIDYFLIATPFHLYYFGDNTSYEASGALFHFFMYPASSILFLFIYDKWKLYRLKTVWYILCWTAFSLFFEWLCVINHVLTYTGWKLPYSIPVYPAAAMMLLLVYHFAARHLHELSLRKLAKNRVIKPKPS</sequence>
<organism evidence="2 3">
    <name type="scientific">Paenibacillus cremeus</name>
    <dbReference type="NCBI Taxonomy" id="2163881"/>
    <lineage>
        <taxon>Bacteria</taxon>
        <taxon>Bacillati</taxon>
        <taxon>Bacillota</taxon>
        <taxon>Bacilli</taxon>
        <taxon>Bacillales</taxon>
        <taxon>Paenibacillaceae</taxon>
        <taxon>Paenibacillus</taxon>
    </lineage>
</organism>
<name>A0A559KF57_9BACL</name>
<protein>
    <submittedName>
        <fullName evidence="2">Uncharacterized protein</fullName>
    </submittedName>
</protein>
<reference evidence="2 3" key="1">
    <citation type="submission" date="2019-07" db="EMBL/GenBank/DDBJ databases">
        <authorList>
            <person name="Kim J."/>
        </authorList>
    </citation>
    <scope>NUCLEOTIDE SEQUENCE [LARGE SCALE GENOMIC DNA]</scope>
    <source>
        <strain evidence="2 3">JC52</strain>
    </source>
</reference>
<evidence type="ECO:0000256" key="1">
    <source>
        <dbReference type="SAM" id="Phobius"/>
    </source>
</evidence>